<name>A0A060SYV7_PYCCI</name>
<dbReference type="AlphaFoldDB" id="A0A060SYV7"/>
<evidence type="ECO:0000313" key="4">
    <source>
        <dbReference type="Proteomes" id="UP000029665"/>
    </source>
</evidence>
<evidence type="ECO:0000313" key="3">
    <source>
        <dbReference type="EMBL" id="CDO77733.1"/>
    </source>
</evidence>
<keyword evidence="2" id="KW-1133">Transmembrane helix</keyword>
<accession>A0A060SYV7</accession>
<dbReference type="OrthoDB" id="10042665at2759"/>
<keyword evidence="4" id="KW-1185">Reference proteome</keyword>
<dbReference type="HOGENOM" id="CLU_1272839_0_0_1"/>
<feature type="compositionally biased region" description="Polar residues" evidence="1">
    <location>
        <begin position="90"/>
        <end position="103"/>
    </location>
</feature>
<evidence type="ECO:0000256" key="1">
    <source>
        <dbReference type="SAM" id="MobiDB-lite"/>
    </source>
</evidence>
<feature type="region of interest" description="Disordered" evidence="1">
    <location>
        <begin position="90"/>
        <end position="127"/>
    </location>
</feature>
<sequence>MDGYQLTTKYDVRSLILIDRANFRKYNTDCAMPIVKDAADAKLCEELVYPDVLMLAPPVLYGLSLADQQWLEFNVEHVHPLQPNASLRPTAASVSVGQSTNHLDASDDTLPNVKDDDGEEHLRSQPSPSLDEFVDRALMKVKEMANLHLEHVCQKELASITTSLDERLARVNLIVSGAVILIAFFGVSLPSSADSSISLDRTDALHDPEFYHPSPPW</sequence>
<proteinExistence type="predicted"/>
<reference evidence="3" key="1">
    <citation type="submission" date="2014-01" db="EMBL/GenBank/DDBJ databases">
        <title>The genome of the white-rot fungus Pycnoporus cinnabarinus: a basidiomycete model with a versatile arsenal for lignocellulosic biomass breakdown.</title>
        <authorList>
            <person name="Levasseur A."/>
            <person name="Lomascolo A."/>
            <person name="Ruiz-Duenas F.J."/>
            <person name="Uzan E."/>
            <person name="Piumi F."/>
            <person name="Kues U."/>
            <person name="Ram A.F.J."/>
            <person name="Murat C."/>
            <person name="Haon M."/>
            <person name="Benoit I."/>
            <person name="Arfi Y."/>
            <person name="Chevret D."/>
            <person name="Drula E."/>
            <person name="Kwon M.J."/>
            <person name="Gouret P."/>
            <person name="Lesage-Meessen L."/>
            <person name="Lombard V."/>
            <person name="Mariette J."/>
            <person name="Noirot C."/>
            <person name="Park J."/>
            <person name="Patyshakuliyeva A."/>
            <person name="Wieneger R.A.B."/>
            <person name="Wosten H.A.B."/>
            <person name="Martin F."/>
            <person name="Coutinho P.M."/>
            <person name="de Vries R."/>
            <person name="Martinez A.T."/>
            <person name="Klopp C."/>
            <person name="Pontarotti P."/>
            <person name="Henrissat B."/>
            <person name="Record E."/>
        </authorList>
    </citation>
    <scope>NUCLEOTIDE SEQUENCE [LARGE SCALE GENOMIC DNA]</scope>
    <source>
        <strain evidence="3">BRFM137</strain>
    </source>
</reference>
<evidence type="ECO:0000256" key="2">
    <source>
        <dbReference type="SAM" id="Phobius"/>
    </source>
</evidence>
<organism evidence="3 4">
    <name type="scientific">Pycnoporus cinnabarinus</name>
    <name type="common">Cinnabar-red polypore</name>
    <name type="synonym">Trametes cinnabarina</name>
    <dbReference type="NCBI Taxonomy" id="5643"/>
    <lineage>
        <taxon>Eukaryota</taxon>
        <taxon>Fungi</taxon>
        <taxon>Dikarya</taxon>
        <taxon>Basidiomycota</taxon>
        <taxon>Agaricomycotina</taxon>
        <taxon>Agaricomycetes</taxon>
        <taxon>Polyporales</taxon>
        <taxon>Polyporaceae</taxon>
        <taxon>Trametes</taxon>
    </lineage>
</organism>
<gene>
    <name evidence="3" type="ORF">BN946_scf184969.g85</name>
</gene>
<comment type="caution">
    <text evidence="3">The sequence shown here is derived from an EMBL/GenBank/DDBJ whole genome shotgun (WGS) entry which is preliminary data.</text>
</comment>
<protein>
    <submittedName>
        <fullName evidence="3">Uncharacterized protein</fullName>
    </submittedName>
</protein>
<dbReference type="Proteomes" id="UP000029665">
    <property type="component" value="Unassembled WGS sequence"/>
</dbReference>
<keyword evidence="2" id="KW-0472">Membrane</keyword>
<dbReference type="STRING" id="5643.A0A060SYV7"/>
<feature type="transmembrane region" description="Helical" evidence="2">
    <location>
        <begin position="171"/>
        <end position="189"/>
    </location>
</feature>
<dbReference type="EMBL" id="CCBP010000462">
    <property type="protein sequence ID" value="CDO77733.1"/>
    <property type="molecule type" value="Genomic_DNA"/>
</dbReference>
<keyword evidence="2" id="KW-0812">Transmembrane</keyword>